<feature type="region of interest" description="Disordered" evidence="7">
    <location>
        <begin position="276"/>
        <end position="302"/>
    </location>
</feature>
<comment type="caution">
    <text evidence="9">The sequence shown here is derived from an EMBL/GenBank/DDBJ whole genome shotgun (WGS) entry which is preliminary data.</text>
</comment>
<dbReference type="PANTHER" id="PTHR37984">
    <property type="entry name" value="PROTEIN CBG26694"/>
    <property type="match status" value="1"/>
</dbReference>
<dbReference type="EMBL" id="JAWQEG010001325">
    <property type="protein sequence ID" value="KAK3880412.1"/>
    <property type="molecule type" value="Genomic_DNA"/>
</dbReference>
<keyword evidence="10" id="KW-1185">Reference proteome</keyword>
<protein>
    <recommendedName>
        <fullName evidence="8">Reverse transcriptase RNase H-like domain-containing protein</fullName>
    </recommendedName>
</protein>
<dbReference type="PANTHER" id="PTHR37984:SF5">
    <property type="entry name" value="PROTEIN NYNRIN-LIKE"/>
    <property type="match status" value="1"/>
</dbReference>
<evidence type="ECO:0000256" key="4">
    <source>
        <dbReference type="ARBA" id="ARBA00022759"/>
    </source>
</evidence>
<evidence type="ECO:0000256" key="1">
    <source>
        <dbReference type="ARBA" id="ARBA00022679"/>
    </source>
</evidence>
<keyword evidence="5" id="KW-0378">Hydrolase</keyword>
<evidence type="ECO:0000256" key="7">
    <source>
        <dbReference type="SAM" id="MobiDB-lite"/>
    </source>
</evidence>
<dbReference type="GO" id="GO:0004519">
    <property type="term" value="F:endonuclease activity"/>
    <property type="evidence" value="ECO:0007669"/>
    <property type="project" value="UniProtKB-KW"/>
</dbReference>
<dbReference type="GO" id="GO:0003964">
    <property type="term" value="F:RNA-directed DNA polymerase activity"/>
    <property type="evidence" value="ECO:0007669"/>
    <property type="project" value="UniProtKB-KW"/>
</dbReference>
<keyword evidence="1" id="KW-0808">Transferase</keyword>
<dbReference type="Proteomes" id="UP001286313">
    <property type="component" value="Unassembled WGS sequence"/>
</dbReference>
<evidence type="ECO:0000256" key="2">
    <source>
        <dbReference type="ARBA" id="ARBA00022695"/>
    </source>
</evidence>
<dbReference type="FunFam" id="3.10.20.370:FF:000001">
    <property type="entry name" value="Retrovirus-related Pol polyprotein from transposon 17.6-like protein"/>
    <property type="match status" value="1"/>
</dbReference>
<reference evidence="9" key="1">
    <citation type="submission" date="2023-10" db="EMBL/GenBank/DDBJ databases">
        <title>Genome assemblies of two species of porcelain crab, Petrolisthes cinctipes and Petrolisthes manimaculis (Anomura: Porcellanidae).</title>
        <authorList>
            <person name="Angst P."/>
        </authorList>
    </citation>
    <scope>NUCLEOTIDE SEQUENCE</scope>
    <source>
        <strain evidence="9">PB745_01</strain>
        <tissue evidence="9">Gill</tissue>
    </source>
</reference>
<dbReference type="CDD" id="cd09274">
    <property type="entry name" value="RNase_HI_RT_Ty3"/>
    <property type="match status" value="1"/>
</dbReference>
<sequence>MGVSLVLIAEEHSGEVSGPTFIKGRARRLFKDTGSSQLTNVAQLHRHTRESTSVAIGTVNSVRVSTILRDTGCTCIIVSENVLPDLDLSRCKKTKVADYLGRVDLFPQVCIVEGEEEDQDCSITTFGSDENEGESKLPEISQSLTECEKSDVCCLLSSFPDVLSESPGCTSTESSNYGLGAVLLQYVDGYPYPLAYASRKLLDRERKYATIERECLAIVFRVQKFEYYLMGKEFILEVDHQPLIYRNKSKHANSRLTRWALALQPFRFRSTLAKTQDLPSSRAGRGGSLRTPGRVNSPTSPSYTAIPENRRVWRLVRTTRAPRLFKCGSGFRV</sequence>
<dbReference type="AlphaFoldDB" id="A0AAE1FWH1"/>
<evidence type="ECO:0000259" key="8">
    <source>
        <dbReference type="Pfam" id="PF17917"/>
    </source>
</evidence>
<dbReference type="SUPFAM" id="SSF56672">
    <property type="entry name" value="DNA/RNA polymerases"/>
    <property type="match status" value="1"/>
</dbReference>
<accession>A0AAE1FWH1</accession>
<keyword evidence="6" id="KW-0695">RNA-directed DNA polymerase</keyword>
<feature type="domain" description="Reverse transcriptase RNase H-like" evidence="8">
    <location>
        <begin position="170"/>
        <end position="266"/>
    </location>
</feature>
<dbReference type="InterPro" id="IPR043502">
    <property type="entry name" value="DNA/RNA_pol_sf"/>
</dbReference>
<keyword evidence="4" id="KW-0255">Endonuclease</keyword>
<evidence type="ECO:0000256" key="3">
    <source>
        <dbReference type="ARBA" id="ARBA00022722"/>
    </source>
</evidence>
<dbReference type="Pfam" id="PF17917">
    <property type="entry name" value="RT_RNaseH"/>
    <property type="match status" value="1"/>
</dbReference>
<evidence type="ECO:0000313" key="9">
    <source>
        <dbReference type="EMBL" id="KAK3880412.1"/>
    </source>
</evidence>
<dbReference type="InterPro" id="IPR050951">
    <property type="entry name" value="Retrovirus_Pol_polyprotein"/>
</dbReference>
<dbReference type="GO" id="GO:0016787">
    <property type="term" value="F:hydrolase activity"/>
    <property type="evidence" value="ECO:0007669"/>
    <property type="project" value="UniProtKB-KW"/>
</dbReference>
<name>A0AAE1FWH1_PETCI</name>
<keyword evidence="3" id="KW-0540">Nuclease</keyword>
<dbReference type="InterPro" id="IPR041373">
    <property type="entry name" value="RT_RNaseH"/>
</dbReference>
<evidence type="ECO:0000313" key="10">
    <source>
        <dbReference type="Proteomes" id="UP001286313"/>
    </source>
</evidence>
<proteinExistence type="predicted"/>
<dbReference type="Gene3D" id="3.10.20.370">
    <property type="match status" value="1"/>
</dbReference>
<organism evidence="9 10">
    <name type="scientific">Petrolisthes cinctipes</name>
    <name type="common">Flat porcelain crab</name>
    <dbReference type="NCBI Taxonomy" id="88211"/>
    <lineage>
        <taxon>Eukaryota</taxon>
        <taxon>Metazoa</taxon>
        <taxon>Ecdysozoa</taxon>
        <taxon>Arthropoda</taxon>
        <taxon>Crustacea</taxon>
        <taxon>Multicrustacea</taxon>
        <taxon>Malacostraca</taxon>
        <taxon>Eumalacostraca</taxon>
        <taxon>Eucarida</taxon>
        <taxon>Decapoda</taxon>
        <taxon>Pleocyemata</taxon>
        <taxon>Anomura</taxon>
        <taxon>Galatheoidea</taxon>
        <taxon>Porcellanidae</taxon>
        <taxon>Petrolisthes</taxon>
    </lineage>
</organism>
<keyword evidence="2" id="KW-0548">Nucleotidyltransferase</keyword>
<evidence type="ECO:0000256" key="5">
    <source>
        <dbReference type="ARBA" id="ARBA00022801"/>
    </source>
</evidence>
<gene>
    <name evidence="9" type="ORF">Pcinc_015095</name>
</gene>
<evidence type="ECO:0000256" key="6">
    <source>
        <dbReference type="ARBA" id="ARBA00022918"/>
    </source>
</evidence>